<dbReference type="Proteomes" id="UP000030655">
    <property type="component" value="Unassembled WGS sequence"/>
</dbReference>
<dbReference type="OrthoDB" id="2190187at2759"/>
<dbReference type="VEuPathDB" id="MicrosporidiaDB:H312_02396"/>
<feature type="transmembrane region" description="Helical" evidence="1">
    <location>
        <begin position="158"/>
        <end position="178"/>
    </location>
</feature>
<proteinExistence type="predicted"/>
<keyword evidence="1" id="KW-0812">Transmembrane</keyword>
<evidence type="ECO:0000313" key="2">
    <source>
        <dbReference type="EMBL" id="KCZ80216.1"/>
    </source>
</evidence>
<feature type="transmembrane region" description="Helical" evidence="1">
    <location>
        <begin position="285"/>
        <end position="304"/>
    </location>
</feature>
<dbReference type="HOGENOM" id="CLU_938595_0_0_1"/>
<organism evidence="2 3">
    <name type="scientific">Anncaliia algerae PRA339</name>
    <dbReference type="NCBI Taxonomy" id="1288291"/>
    <lineage>
        <taxon>Eukaryota</taxon>
        <taxon>Fungi</taxon>
        <taxon>Fungi incertae sedis</taxon>
        <taxon>Microsporidia</taxon>
        <taxon>Tubulinosematoidea</taxon>
        <taxon>Tubulinosematidae</taxon>
        <taxon>Anncaliia</taxon>
    </lineage>
</organism>
<name>A0A059EZR9_9MICR</name>
<evidence type="ECO:0000313" key="3">
    <source>
        <dbReference type="Proteomes" id="UP000030655"/>
    </source>
</evidence>
<keyword evidence="1" id="KW-1133">Transmembrane helix</keyword>
<feature type="transmembrane region" description="Helical" evidence="1">
    <location>
        <begin position="232"/>
        <end position="253"/>
    </location>
</feature>
<keyword evidence="1" id="KW-0472">Membrane</keyword>
<feature type="transmembrane region" description="Helical" evidence="1">
    <location>
        <begin position="129"/>
        <end position="146"/>
    </location>
</feature>
<reference evidence="3" key="1">
    <citation type="submission" date="2013-02" db="EMBL/GenBank/DDBJ databases">
        <authorList>
            <consortium name="The Broad Institute Genome Sequencing Platform"/>
            <person name="Cuomo C."/>
            <person name="Becnel J."/>
            <person name="Sanscrainte N."/>
            <person name="Walker B."/>
            <person name="Young S.K."/>
            <person name="Zeng Q."/>
            <person name="Gargeya S."/>
            <person name="Fitzgerald M."/>
            <person name="Haas B."/>
            <person name="Abouelleil A."/>
            <person name="Alvarado L."/>
            <person name="Arachchi H.M."/>
            <person name="Berlin A.M."/>
            <person name="Chapman S.B."/>
            <person name="Dewar J."/>
            <person name="Goldberg J."/>
            <person name="Griggs A."/>
            <person name="Gujja S."/>
            <person name="Hansen M."/>
            <person name="Howarth C."/>
            <person name="Imamovic A."/>
            <person name="Larimer J."/>
            <person name="McCowan C."/>
            <person name="Murphy C."/>
            <person name="Neiman D."/>
            <person name="Pearson M."/>
            <person name="Priest M."/>
            <person name="Roberts A."/>
            <person name="Saif S."/>
            <person name="Shea T."/>
            <person name="Sisk P."/>
            <person name="Sykes S."/>
            <person name="Wortman J."/>
            <person name="Nusbaum C."/>
            <person name="Birren B."/>
        </authorList>
    </citation>
    <scope>NUCLEOTIDE SEQUENCE [LARGE SCALE GENOMIC DNA]</scope>
    <source>
        <strain evidence="3">PRA339</strain>
    </source>
</reference>
<accession>A0A059EZR9</accession>
<keyword evidence="3" id="KW-1185">Reference proteome</keyword>
<dbReference type="AlphaFoldDB" id="A0A059EZR9"/>
<dbReference type="EMBL" id="KK365195">
    <property type="protein sequence ID" value="KCZ80216.1"/>
    <property type="molecule type" value="Genomic_DNA"/>
</dbReference>
<evidence type="ECO:0000256" key="1">
    <source>
        <dbReference type="SAM" id="Phobius"/>
    </source>
</evidence>
<reference evidence="2 3" key="2">
    <citation type="submission" date="2014-03" db="EMBL/GenBank/DDBJ databases">
        <title>The Genome Sequence of Anncaliia algerae insect isolate PRA339.</title>
        <authorList>
            <consortium name="The Broad Institute Genome Sequencing Platform"/>
            <consortium name="The Broad Institute Genome Sequencing Center for Infectious Disease"/>
            <person name="Cuomo C."/>
            <person name="Becnel J."/>
            <person name="Sanscrainte N."/>
            <person name="Walker B."/>
            <person name="Young S.K."/>
            <person name="Zeng Q."/>
            <person name="Gargeya S."/>
            <person name="Fitzgerald M."/>
            <person name="Haas B."/>
            <person name="Abouelleil A."/>
            <person name="Alvarado L."/>
            <person name="Arachchi H.M."/>
            <person name="Berlin A.M."/>
            <person name="Chapman S.B."/>
            <person name="Dewar J."/>
            <person name="Goldberg J."/>
            <person name="Griggs A."/>
            <person name="Gujja S."/>
            <person name="Hansen M."/>
            <person name="Howarth C."/>
            <person name="Imamovic A."/>
            <person name="Larimer J."/>
            <person name="McCowan C."/>
            <person name="Murphy C."/>
            <person name="Neiman D."/>
            <person name="Pearson M."/>
            <person name="Priest M."/>
            <person name="Roberts A."/>
            <person name="Saif S."/>
            <person name="Shea T."/>
            <person name="Sisk P."/>
            <person name="Sykes S."/>
            <person name="Wortman J."/>
            <person name="Nusbaum C."/>
            <person name="Birren B."/>
        </authorList>
    </citation>
    <scope>NUCLEOTIDE SEQUENCE [LARGE SCALE GENOMIC DNA]</scope>
    <source>
        <strain evidence="2 3">PRA339</strain>
    </source>
</reference>
<feature type="transmembrane region" description="Helical" evidence="1">
    <location>
        <begin position="198"/>
        <end position="217"/>
    </location>
</feature>
<sequence length="316" mass="36535">MLRLNIFRILSGSAKFTGTFFNAYFTRTITEGLIDFIFVGIALSSLIQCIFYYILHKISDKRMGENRRHSIHLYIQSLLKLMELFTQLNYGYKVSSIRNALCVESRTIIVFLYKLIIPEKRRKISLKQYFGISVIFLGIFLSSIFKDNVPSSKIKPKGFNSLLAVTILLISGIFNGILHVHFDEIIKKSTFMEKEYGYKVSAIIFIISFIPFLIQSFNQQRNLLIESLSPNLLKMISVFALNNISTIFLMFYFSDLSRLILQQIIKLVSSTSADLLVQRGSKNIIFPYFGFCWICLILIGALFYNNIKFTKNKNQK</sequence>
<feature type="transmembrane region" description="Helical" evidence="1">
    <location>
        <begin position="33"/>
        <end position="55"/>
    </location>
</feature>
<protein>
    <submittedName>
        <fullName evidence="2">Uncharacterized protein</fullName>
    </submittedName>
</protein>
<gene>
    <name evidence="2" type="ORF">H312_02396</name>
</gene>